<dbReference type="InterPro" id="IPR013123">
    <property type="entry name" value="SpoU_subst-bd"/>
</dbReference>
<dbReference type="InterPro" id="IPR029064">
    <property type="entry name" value="Ribosomal_eL30-like_sf"/>
</dbReference>
<dbReference type="GO" id="GO:0003723">
    <property type="term" value="F:RNA binding"/>
    <property type="evidence" value="ECO:0007669"/>
    <property type="project" value="TreeGrafter"/>
</dbReference>
<proteinExistence type="inferred from homology"/>
<dbReference type="OrthoDB" id="270651at2759"/>
<dbReference type="InterPro" id="IPR053888">
    <property type="entry name" value="MRM3-like_sub_bind"/>
</dbReference>
<evidence type="ECO:0000259" key="2">
    <source>
        <dbReference type="SMART" id="SM00967"/>
    </source>
</evidence>
<feature type="non-terminal residue" evidence="3">
    <location>
        <position position="1"/>
    </location>
</feature>
<dbReference type="PANTHER" id="PTHR43191">
    <property type="entry name" value="RRNA METHYLTRANSFERASE 3"/>
    <property type="match status" value="1"/>
</dbReference>
<dbReference type="Pfam" id="PF22435">
    <property type="entry name" value="MRM3-like_sub_bind"/>
    <property type="match status" value="1"/>
</dbReference>
<dbReference type="GO" id="GO:0008168">
    <property type="term" value="F:methyltransferase activity"/>
    <property type="evidence" value="ECO:0007669"/>
    <property type="project" value="InterPro"/>
</dbReference>
<dbReference type="InterPro" id="IPR051259">
    <property type="entry name" value="rRNA_Methyltransferase"/>
</dbReference>
<dbReference type="AlphaFoldDB" id="A0A0L8FTP8"/>
<dbReference type="SUPFAM" id="SSF55315">
    <property type="entry name" value="L30e-like"/>
    <property type="match status" value="1"/>
</dbReference>
<dbReference type="Gene3D" id="3.30.1330.30">
    <property type="match status" value="1"/>
</dbReference>
<gene>
    <name evidence="3" type="ORF">OCBIM_22008203mg</name>
</gene>
<dbReference type="SMART" id="SM00967">
    <property type="entry name" value="SpoU_sub_bind"/>
    <property type="match status" value="1"/>
</dbReference>
<reference evidence="3" key="1">
    <citation type="submission" date="2015-07" db="EMBL/GenBank/DDBJ databases">
        <title>MeaNS - Measles Nucleotide Surveillance Program.</title>
        <authorList>
            <person name="Tran T."/>
            <person name="Druce J."/>
        </authorList>
    </citation>
    <scope>NUCLEOTIDE SEQUENCE</scope>
    <source>
        <strain evidence="3">UCB-OBI-ISO-001</strain>
        <tissue evidence="3">Gonad</tissue>
    </source>
</reference>
<dbReference type="EMBL" id="KQ426577">
    <property type="protein sequence ID" value="KOF68071.1"/>
    <property type="molecule type" value="Genomic_DNA"/>
</dbReference>
<accession>A0A0L8FTP8</accession>
<sequence length="148" mass="16784">FRSEINITKSRKTRYKTGKIFLEGKRLIMDALESGAECSVMYVTSEVEPVSLPAHLVGKFPIYKVQYKHLKLWSDVVTPSGIAGCVDIWEPKVLRSACGSHFRVPIINNISWGSMSNYLEKEPQVLLASTLSNEIQQLHPHYSFEDID</sequence>
<evidence type="ECO:0000313" key="3">
    <source>
        <dbReference type="EMBL" id="KOF68071.1"/>
    </source>
</evidence>
<dbReference type="PANTHER" id="PTHR43191:SF2">
    <property type="entry name" value="RRNA METHYLTRANSFERASE 3, MITOCHONDRIAL"/>
    <property type="match status" value="1"/>
</dbReference>
<feature type="non-terminal residue" evidence="3">
    <location>
        <position position="148"/>
    </location>
</feature>
<protein>
    <recommendedName>
        <fullName evidence="2">RNA 2-O ribose methyltransferase substrate binding domain-containing protein</fullName>
    </recommendedName>
</protein>
<comment type="similarity">
    <text evidence="1">Belongs to the class IV-like SAM-binding methyltransferase superfamily. RNA methyltransferase TrmH family.</text>
</comment>
<organism evidence="3">
    <name type="scientific">Octopus bimaculoides</name>
    <name type="common">California two-spotted octopus</name>
    <dbReference type="NCBI Taxonomy" id="37653"/>
    <lineage>
        <taxon>Eukaryota</taxon>
        <taxon>Metazoa</taxon>
        <taxon>Spiralia</taxon>
        <taxon>Lophotrochozoa</taxon>
        <taxon>Mollusca</taxon>
        <taxon>Cephalopoda</taxon>
        <taxon>Coleoidea</taxon>
        <taxon>Octopodiformes</taxon>
        <taxon>Octopoda</taxon>
        <taxon>Incirrata</taxon>
        <taxon>Octopodidae</taxon>
        <taxon>Octopus</taxon>
    </lineage>
</organism>
<name>A0A0L8FTP8_OCTBM</name>
<dbReference type="STRING" id="37653.A0A0L8FTP8"/>
<feature type="domain" description="RNA 2-O ribose methyltransferase substrate binding" evidence="2">
    <location>
        <begin position="21"/>
        <end position="92"/>
    </location>
</feature>
<evidence type="ECO:0000256" key="1">
    <source>
        <dbReference type="ARBA" id="ARBA00007228"/>
    </source>
</evidence>